<dbReference type="PRINTS" id="PR00245">
    <property type="entry name" value="OLFACTORYR"/>
</dbReference>
<comment type="function">
    <text evidence="1">Odorant receptor.</text>
</comment>
<accession>A0A9F5N1W3</accession>
<dbReference type="CDD" id="cd15227">
    <property type="entry name" value="7tmA_OR14-like"/>
    <property type="match status" value="1"/>
</dbReference>
<dbReference type="GeneID" id="112542947"/>
<keyword evidence="10 12" id="KW-0675">Receptor</keyword>
<evidence type="ECO:0000256" key="1">
    <source>
        <dbReference type="ARBA" id="ARBA00002936"/>
    </source>
</evidence>
<keyword evidence="5 12" id="KW-0812">Transmembrane</keyword>
<gene>
    <name evidence="16" type="primary">LOC112542947</name>
</gene>
<keyword evidence="7 13" id="KW-1133">Transmembrane helix</keyword>
<dbReference type="AlphaFoldDB" id="A0A9F5N1W3"/>
<evidence type="ECO:0000256" key="11">
    <source>
        <dbReference type="ARBA" id="ARBA00023224"/>
    </source>
</evidence>
<evidence type="ECO:0000256" key="5">
    <source>
        <dbReference type="ARBA" id="ARBA00022692"/>
    </source>
</evidence>
<dbReference type="OMA" id="NISYTEC"/>
<dbReference type="Proteomes" id="UP000695026">
    <property type="component" value="Unplaced"/>
</dbReference>
<keyword evidence="15" id="KW-1185">Reference proteome</keyword>
<dbReference type="RefSeq" id="XP_025032736.1">
    <property type="nucleotide sequence ID" value="XM_025176968.1"/>
</dbReference>
<dbReference type="FunFam" id="1.20.1070.10:FF:000037">
    <property type="entry name" value="Olfactory receptor"/>
    <property type="match status" value="1"/>
</dbReference>
<evidence type="ECO:0000256" key="7">
    <source>
        <dbReference type="ARBA" id="ARBA00022989"/>
    </source>
</evidence>
<name>A0A9F5N1W3_PYTBI</name>
<evidence type="ECO:0000256" key="2">
    <source>
        <dbReference type="ARBA" id="ARBA00004651"/>
    </source>
</evidence>
<dbReference type="KEGG" id="pbi:112542947"/>
<dbReference type="GO" id="GO:0004984">
    <property type="term" value="F:olfactory receptor activity"/>
    <property type="evidence" value="ECO:0007669"/>
    <property type="project" value="InterPro"/>
</dbReference>
<keyword evidence="9 13" id="KW-0472">Membrane</keyword>
<feature type="transmembrane region" description="Helical" evidence="13">
    <location>
        <begin position="54"/>
        <end position="74"/>
    </location>
</feature>
<keyword evidence="11 12" id="KW-0807">Transducer</keyword>
<dbReference type="PROSITE" id="PS00237">
    <property type="entry name" value="G_PROTEIN_RECEP_F1_1"/>
    <property type="match status" value="1"/>
</dbReference>
<comment type="subcellular location">
    <subcellularLocation>
        <location evidence="2 13">Cell membrane</location>
        <topology evidence="2 13">Multi-pass membrane protein</topology>
    </subcellularLocation>
</comment>
<feature type="transmembrane region" description="Helical" evidence="13">
    <location>
        <begin position="187"/>
        <end position="220"/>
    </location>
</feature>
<proteinExistence type="inferred from homology"/>
<evidence type="ECO:0000256" key="10">
    <source>
        <dbReference type="ARBA" id="ARBA00023170"/>
    </source>
</evidence>
<feature type="transmembrane region" description="Helical" evidence="13">
    <location>
        <begin position="94"/>
        <end position="116"/>
    </location>
</feature>
<feature type="transmembrane region" description="Helical" evidence="13">
    <location>
        <begin position="20"/>
        <end position="47"/>
    </location>
</feature>
<evidence type="ECO:0000313" key="15">
    <source>
        <dbReference type="Proteomes" id="UP000695026"/>
    </source>
</evidence>
<evidence type="ECO:0000259" key="14">
    <source>
        <dbReference type="PROSITE" id="PS50262"/>
    </source>
</evidence>
<dbReference type="OrthoDB" id="6151005at2759"/>
<organism evidence="15 16">
    <name type="scientific">Python bivittatus</name>
    <name type="common">Burmese python</name>
    <name type="synonym">Python molurus bivittatus</name>
    <dbReference type="NCBI Taxonomy" id="176946"/>
    <lineage>
        <taxon>Eukaryota</taxon>
        <taxon>Metazoa</taxon>
        <taxon>Chordata</taxon>
        <taxon>Craniata</taxon>
        <taxon>Vertebrata</taxon>
        <taxon>Euteleostomi</taxon>
        <taxon>Lepidosauria</taxon>
        <taxon>Squamata</taxon>
        <taxon>Bifurcata</taxon>
        <taxon>Unidentata</taxon>
        <taxon>Episquamata</taxon>
        <taxon>Toxicofera</taxon>
        <taxon>Serpentes</taxon>
        <taxon>Henophidia</taxon>
        <taxon>Pythonidae</taxon>
        <taxon>Python</taxon>
    </lineage>
</organism>
<evidence type="ECO:0000256" key="3">
    <source>
        <dbReference type="ARBA" id="ARBA00022475"/>
    </source>
</evidence>
<feature type="transmembrane region" description="Helical" evidence="13">
    <location>
        <begin position="267"/>
        <end position="285"/>
    </location>
</feature>
<dbReference type="InterPro" id="IPR017452">
    <property type="entry name" value="GPCR_Rhodpsn_7TM"/>
</dbReference>
<dbReference type="PANTHER" id="PTHR26452">
    <property type="entry name" value="OLFACTORY RECEPTOR"/>
    <property type="match status" value="1"/>
</dbReference>
<dbReference type="PROSITE" id="PS50262">
    <property type="entry name" value="G_PROTEIN_RECEP_F1_2"/>
    <property type="match status" value="1"/>
</dbReference>
<dbReference type="GO" id="GO:0005886">
    <property type="term" value="C:plasma membrane"/>
    <property type="evidence" value="ECO:0007669"/>
    <property type="project" value="UniProtKB-SubCell"/>
</dbReference>
<keyword evidence="3 13" id="KW-1003">Cell membrane</keyword>
<dbReference type="Pfam" id="PF13853">
    <property type="entry name" value="7tm_4"/>
    <property type="match status" value="1"/>
</dbReference>
<dbReference type="PRINTS" id="PR00237">
    <property type="entry name" value="GPCRRHODOPSN"/>
</dbReference>
<dbReference type="InterPro" id="IPR000276">
    <property type="entry name" value="GPCR_Rhodpsn"/>
</dbReference>
<keyword evidence="4 13" id="KW-0716">Sensory transduction</keyword>
<reference evidence="16" key="1">
    <citation type="submission" date="2025-08" db="UniProtKB">
        <authorList>
            <consortium name="RefSeq"/>
        </authorList>
    </citation>
    <scope>IDENTIFICATION</scope>
    <source>
        <tissue evidence="16">Liver</tissue>
    </source>
</reference>
<protein>
    <recommendedName>
        <fullName evidence="13">Olfactory receptor</fullName>
    </recommendedName>
</protein>
<dbReference type="InterPro" id="IPR000725">
    <property type="entry name" value="Olfact_rcpt"/>
</dbReference>
<feature type="transmembrane region" description="Helical" evidence="13">
    <location>
        <begin position="136"/>
        <end position="154"/>
    </location>
</feature>
<feature type="transmembrane region" description="Helical" evidence="13">
    <location>
        <begin position="232"/>
        <end position="255"/>
    </location>
</feature>
<keyword evidence="8 12" id="KW-0297">G-protein coupled receptor</keyword>
<dbReference type="InterPro" id="IPR050516">
    <property type="entry name" value="Olfactory_GPCR"/>
</dbReference>
<evidence type="ECO:0000256" key="6">
    <source>
        <dbReference type="ARBA" id="ARBA00022725"/>
    </source>
</evidence>
<dbReference type="GO" id="GO:0004930">
    <property type="term" value="F:G protein-coupled receptor activity"/>
    <property type="evidence" value="ECO:0007669"/>
    <property type="project" value="UniProtKB-KW"/>
</dbReference>
<dbReference type="Gene3D" id="1.20.1070.10">
    <property type="entry name" value="Rhodopsin 7-helix transmembrane proteins"/>
    <property type="match status" value="1"/>
</dbReference>
<evidence type="ECO:0000256" key="8">
    <source>
        <dbReference type="ARBA" id="ARBA00023040"/>
    </source>
</evidence>
<comment type="similarity">
    <text evidence="12">Belongs to the G-protein coupled receptor 1 family.</text>
</comment>
<sequence length="318" mass="36289">MDNDTTVFLLLEFSKFWELQVMYAMIFLFLYLITLAGNILIISAVILDSHLHIPMYFFLTSLALQDIGSVSVFIPKAVFNSVMNIRDISYSECVTQVLLFVFFVDSDISLLTVMAYDRYVAICNPLKYEMIMNKKVCTKMVGSVWIASFFNAVLNTMGTFITPFCSNIINQFYCEIPPLLKLACTDLYVIEIGVVVFNFALAFGCFVFIIVTYIQIFSAVSKIPSVRGRKKAFSTCFPHLTVFSLFLFTASFAYLRVPSDTPSYFDFIVTIMYSIVPPMLNPLIYSMRNKDMNVAFSKLFGPRTLILLGKSRRRHMEG</sequence>
<keyword evidence="6 13" id="KW-0552">Olfaction</keyword>
<evidence type="ECO:0000313" key="16">
    <source>
        <dbReference type="RefSeq" id="XP_025032736.1"/>
    </source>
</evidence>
<evidence type="ECO:0000256" key="13">
    <source>
        <dbReference type="RuleBase" id="RU363047"/>
    </source>
</evidence>
<evidence type="ECO:0000256" key="4">
    <source>
        <dbReference type="ARBA" id="ARBA00022606"/>
    </source>
</evidence>
<dbReference type="SUPFAM" id="SSF81321">
    <property type="entry name" value="Family A G protein-coupled receptor-like"/>
    <property type="match status" value="1"/>
</dbReference>
<evidence type="ECO:0000256" key="9">
    <source>
        <dbReference type="ARBA" id="ARBA00023136"/>
    </source>
</evidence>
<evidence type="ECO:0000256" key="12">
    <source>
        <dbReference type="RuleBase" id="RU000688"/>
    </source>
</evidence>
<feature type="domain" description="G-protein coupled receptors family 1 profile" evidence="14">
    <location>
        <begin position="37"/>
        <end position="285"/>
    </location>
</feature>